<dbReference type="EMBL" id="CM023486">
    <property type="protein sequence ID" value="KAH6927351.1"/>
    <property type="molecule type" value="Genomic_DNA"/>
</dbReference>
<proteinExistence type="predicted"/>
<protein>
    <submittedName>
        <fullName evidence="1">Uncharacterized protein</fullName>
    </submittedName>
</protein>
<sequence>MGTSLKTGSAVLEEVGGDPLGYRSLHRALDEPALVCWLGDTQEGLPRLQSGVQVHTICMSVAGDEQCWHLGAICSGKILLYKRGWGKYRSDAFLNESPTSTKVCESPTCCVSSKPSFDPASPTVHLTYVSPAPKVNG</sequence>
<comment type="caution">
    <text evidence="1">The sequence shown here is derived from an EMBL/GenBank/DDBJ whole genome shotgun (WGS) entry which is preliminary data.</text>
</comment>
<dbReference type="Proteomes" id="UP000821845">
    <property type="component" value="Chromosome 6"/>
</dbReference>
<name>A0ACB7S0B9_HYAAI</name>
<evidence type="ECO:0000313" key="2">
    <source>
        <dbReference type="Proteomes" id="UP000821845"/>
    </source>
</evidence>
<keyword evidence="2" id="KW-1185">Reference proteome</keyword>
<accession>A0ACB7S0B9</accession>
<organism evidence="1 2">
    <name type="scientific">Hyalomma asiaticum</name>
    <name type="common">Tick</name>
    <dbReference type="NCBI Taxonomy" id="266040"/>
    <lineage>
        <taxon>Eukaryota</taxon>
        <taxon>Metazoa</taxon>
        <taxon>Ecdysozoa</taxon>
        <taxon>Arthropoda</taxon>
        <taxon>Chelicerata</taxon>
        <taxon>Arachnida</taxon>
        <taxon>Acari</taxon>
        <taxon>Parasitiformes</taxon>
        <taxon>Ixodida</taxon>
        <taxon>Ixodoidea</taxon>
        <taxon>Ixodidae</taxon>
        <taxon>Hyalomminae</taxon>
        <taxon>Hyalomma</taxon>
    </lineage>
</organism>
<evidence type="ECO:0000313" key="1">
    <source>
        <dbReference type="EMBL" id="KAH6927351.1"/>
    </source>
</evidence>
<gene>
    <name evidence="1" type="ORF">HPB50_002002</name>
</gene>
<reference evidence="1" key="1">
    <citation type="submission" date="2020-05" db="EMBL/GenBank/DDBJ databases">
        <title>Large-scale comparative analyses of tick genomes elucidate their genetic diversity and vector capacities.</title>
        <authorList>
            <person name="Jia N."/>
            <person name="Wang J."/>
            <person name="Shi W."/>
            <person name="Du L."/>
            <person name="Sun Y."/>
            <person name="Zhan W."/>
            <person name="Jiang J."/>
            <person name="Wang Q."/>
            <person name="Zhang B."/>
            <person name="Ji P."/>
            <person name="Sakyi L.B."/>
            <person name="Cui X."/>
            <person name="Yuan T."/>
            <person name="Jiang B."/>
            <person name="Yang W."/>
            <person name="Lam T.T.-Y."/>
            <person name="Chang Q."/>
            <person name="Ding S."/>
            <person name="Wang X."/>
            <person name="Zhu J."/>
            <person name="Ruan X."/>
            <person name="Zhao L."/>
            <person name="Wei J."/>
            <person name="Que T."/>
            <person name="Du C."/>
            <person name="Cheng J."/>
            <person name="Dai P."/>
            <person name="Han X."/>
            <person name="Huang E."/>
            <person name="Gao Y."/>
            <person name="Liu J."/>
            <person name="Shao H."/>
            <person name="Ye R."/>
            <person name="Li L."/>
            <person name="Wei W."/>
            <person name="Wang X."/>
            <person name="Wang C."/>
            <person name="Yang T."/>
            <person name="Huo Q."/>
            <person name="Li W."/>
            <person name="Guo W."/>
            <person name="Chen H."/>
            <person name="Zhou L."/>
            <person name="Ni X."/>
            <person name="Tian J."/>
            <person name="Zhou Y."/>
            <person name="Sheng Y."/>
            <person name="Liu T."/>
            <person name="Pan Y."/>
            <person name="Xia L."/>
            <person name="Li J."/>
            <person name="Zhao F."/>
            <person name="Cao W."/>
        </authorList>
    </citation>
    <scope>NUCLEOTIDE SEQUENCE</scope>
    <source>
        <strain evidence="1">Hyas-2018</strain>
    </source>
</reference>